<accession>A0A830E1G1</accession>
<keyword evidence="1" id="KW-0472">Membrane</keyword>
<dbReference type="Proteomes" id="UP001060771">
    <property type="component" value="Chromosome"/>
</dbReference>
<evidence type="ECO:0000313" key="2">
    <source>
        <dbReference type="EMBL" id="BDR91422.1"/>
    </source>
</evidence>
<sequence length="68" mass="8132">MHLLYNNKESLIYLVLIQYVFVLMHVYKISHELIINGREAIIKTPLSRYMGIRLMNDLNQRMNKLPIT</sequence>
<dbReference type="EMBL" id="BMNM01000002">
    <property type="protein sequence ID" value="GGI73016.1"/>
    <property type="molecule type" value="Genomic_DNA"/>
</dbReference>
<evidence type="ECO:0000313" key="3">
    <source>
        <dbReference type="EMBL" id="GGI73016.1"/>
    </source>
</evidence>
<dbReference type="OrthoDB" id="383391at2157"/>
<name>A0A830E1G1_9CREN</name>
<protein>
    <submittedName>
        <fullName evidence="3">Uncharacterized protein</fullName>
    </submittedName>
</protein>
<keyword evidence="1" id="KW-0812">Transmembrane</keyword>
<keyword evidence="1" id="KW-1133">Transmembrane helix</keyword>
<reference evidence="3" key="1">
    <citation type="journal article" date="2014" name="Int. J. Syst. Evol. Microbiol.">
        <title>Complete genome sequence of Corynebacterium casei LMG S-19264T (=DSM 44701T), isolated from a smear-ripened cheese.</title>
        <authorList>
            <consortium name="US DOE Joint Genome Institute (JGI-PGF)"/>
            <person name="Walter F."/>
            <person name="Albersmeier A."/>
            <person name="Kalinowski J."/>
            <person name="Ruckert C."/>
        </authorList>
    </citation>
    <scope>NUCLEOTIDE SEQUENCE</scope>
    <source>
        <strain evidence="3">JCM 11219</strain>
    </source>
</reference>
<evidence type="ECO:0000313" key="4">
    <source>
        <dbReference type="Proteomes" id="UP000657075"/>
    </source>
</evidence>
<dbReference type="GeneID" id="76206070"/>
<organism evidence="3 4">
    <name type="scientific">Vulcanisaeta souniana JCM 11219</name>
    <dbReference type="NCBI Taxonomy" id="1293586"/>
    <lineage>
        <taxon>Archaea</taxon>
        <taxon>Thermoproteota</taxon>
        <taxon>Thermoprotei</taxon>
        <taxon>Thermoproteales</taxon>
        <taxon>Thermoproteaceae</taxon>
        <taxon>Vulcanisaeta</taxon>
    </lineage>
</organism>
<keyword evidence="5" id="KW-1185">Reference proteome</keyword>
<reference evidence="5" key="3">
    <citation type="submission" date="2022-09" db="EMBL/GenBank/DDBJ databases">
        <title>Complete genome sequence of Vulcanisaeta souniana.</title>
        <authorList>
            <person name="Kato S."/>
            <person name="Itoh T."/>
            <person name="Ohkuma M."/>
        </authorList>
    </citation>
    <scope>NUCLEOTIDE SEQUENCE [LARGE SCALE GENOMIC DNA]</scope>
    <source>
        <strain evidence="5">JCM 11219</strain>
    </source>
</reference>
<evidence type="ECO:0000313" key="5">
    <source>
        <dbReference type="Proteomes" id="UP001060771"/>
    </source>
</evidence>
<dbReference type="RefSeq" id="WP_188602739.1">
    <property type="nucleotide sequence ID" value="NZ_AP026830.1"/>
</dbReference>
<dbReference type="AlphaFoldDB" id="A0A830E1G1"/>
<reference evidence="3" key="2">
    <citation type="submission" date="2020-09" db="EMBL/GenBank/DDBJ databases">
        <authorList>
            <person name="Sun Q."/>
            <person name="Ohkuma M."/>
        </authorList>
    </citation>
    <scope>NUCLEOTIDE SEQUENCE</scope>
    <source>
        <strain evidence="3">JCM 11219</strain>
    </source>
</reference>
<feature type="transmembrane region" description="Helical" evidence="1">
    <location>
        <begin position="12"/>
        <end position="29"/>
    </location>
</feature>
<proteinExistence type="predicted"/>
<evidence type="ECO:0000256" key="1">
    <source>
        <dbReference type="SAM" id="Phobius"/>
    </source>
</evidence>
<reference evidence="2" key="4">
    <citation type="journal article" date="2023" name="Microbiol. Resour. Announc.">
        <title>Complete Genome Sequence of Vulcanisaeta souniana Strain IC-059, a Hyperthermophilic Archaeon Isolated from Hot Spring Water in Japan.</title>
        <authorList>
            <person name="Kato S."/>
            <person name="Itoh T."/>
            <person name="Wu L."/>
            <person name="Ma J."/>
            <person name="Ohkuma M."/>
        </authorList>
    </citation>
    <scope>NUCLEOTIDE SEQUENCE</scope>
    <source>
        <strain evidence="2">JCM 11219</strain>
    </source>
</reference>
<dbReference type="Proteomes" id="UP000657075">
    <property type="component" value="Unassembled WGS sequence"/>
</dbReference>
<gene>
    <name evidence="3" type="ORF">GCM10007112_07360</name>
    <name evidence="2" type="ORF">Vsou_05150</name>
</gene>
<dbReference type="EMBL" id="AP026830">
    <property type="protein sequence ID" value="BDR91422.1"/>
    <property type="molecule type" value="Genomic_DNA"/>
</dbReference>